<sequence>MPENVRCLLFLSFILLFVYGIPSPNSILHPYSPLGSFSDPIKDLSAPVCNKYKCQESSQDYNSCSYFEQDESTFYVKPCSDPSYSCSVLIDKLNYTCQLKTPTPTSFPGDKCSSIDDCYGGYSQSCTNGICIGRKIGDACTSSYQCSPNSTCREINGNLQCAPLLEIGETGCSQEFDCVYNAGCNFTSSSNVCVAYGSLSPGTEILVKTCNLSENLCSSHTCLQRAAGDETAVCTGEVSSNAQIPIACNSPQTYTNQCISKLDNYTNWETSSVCSCGYNSDGNAYCDLLPGDAPMQAYYRELKKWQESSAIKNCNTIWRYPMYNGLNLQCAENNYEKSSYESFFYWFLYTTLYVEVYEAEDCVLKTFYPVYYSMKNSNGGDNDDSAREIALASLLLLFSN</sequence>
<dbReference type="Proteomes" id="UP001162131">
    <property type="component" value="Unassembled WGS sequence"/>
</dbReference>
<keyword evidence="3" id="KW-1185">Reference proteome</keyword>
<evidence type="ECO:0008006" key="4">
    <source>
        <dbReference type="Google" id="ProtNLM"/>
    </source>
</evidence>
<protein>
    <recommendedName>
        <fullName evidence="4">Dickkopf N-terminal cysteine-rich domain-containing protein</fullName>
    </recommendedName>
</protein>
<feature type="signal peptide" evidence="1">
    <location>
        <begin position="1"/>
        <end position="20"/>
    </location>
</feature>
<evidence type="ECO:0000313" key="2">
    <source>
        <dbReference type="EMBL" id="CAG9311136.1"/>
    </source>
</evidence>
<accession>A0AAU9ICK0</accession>
<evidence type="ECO:0000256" key="1">
    <source>
        <dbReference type="SAM" id="SignalP"/>
    </source>
</evidence>
<comment type="caution">
    <text evidence="2">The sequence shown here is derived from an EMBL/GenBank/DDBJ whole genome shotgun (WGS) entry which is preliminary data.</text>
</comment>
<keyword evidence="1" id="KW-0732">Signal</keyword>
<dbReference type="AlphaFoldDB" id="A0AAU9ICK0"/>
<evidence type="ECO:0000313" key="3">
    <source>
        <dbReference type="Proteomes" id="UP001162131"/>
    </source>
</evidence>
<reference evidence="2" key="1">
    <citation type="submission" date="2021-09" db="EMBL/GenBank/DDBJ databases">
        <authorList>
            <consortium name="AG Swart"/>
            <person name="Singh M."/>
            <person name="Singh A."/>
            <person name="Seah K."/>
            <person name="Emmerich C."/>
        </authorList>
    </citation>
    <scope>NUCLEOTIDE SEQUENCE</scope>
    <source>
        <strain evidence="2">ATCC30299</strain>
    </source>
</reference>
<proteinExistence type="predicted"/>
<name>A0AAU9ICK0_9CILI</name>
<feature type="chain" id="PRO_5043829657" description="Dickkopf N-terminal cysteine-rich domain-containing protein" evidence="1">
    <location>
        <begin position="21"/>
        <end position="400"/>
    </location>
</feature>
<gene>
    <name evidence="2" type="ORF">BSTOLATCC_MIC3429</name>
</gene>
<organism evidence="2 3">
    <name type="scientific">Blepharisma stoltei</name>
    <dbReference type="NCBI Taxonomy" id="1481888"/>
    <lineage>
        <taxon>Eukaryota</taxon>
        <taxon>Sar</taxon>
        <taxon>Alveolata</taxon>
        <taxon>Ciliophora</taxon>
        <taxon>Postciliodesmatophora</taxon>
        <taxon>Heterotrichea</taxon>
        <taxon>Heterotrichida</taxon>
        <taxon>Blepharismidae</taxon>
        <taxon>Blepharisma</taxon>
    </lineage>
</organism>
<dbReference type="EMBL" id="CAJZBQ010000004">
    <property type="protein sequence ID" value="CAG9311136.1"/>
    <property type="molecule type" value="Genomic_DNA"/>
</dbReference>